<accession>A0A2U1LZ64</accession>
<evidence type="ECO:0000313" key="1">
    <source>
        <dbReference type="EMBL" id="PWA54298.1"/>
    </source>
</evidence>
<sequence length="137" mass="15425">MAVAVAQLYRFGAPPNSEGLSRVLADLSTKAAPKLVTRISELLFLPNAVLNNLYSKIFLFFSKGFLISKKMYRSKSNKKSIKKRDGIPLMENLVTSIENLVTSDGELGYFDRELGYLRWRTWLLSMENLVTSDGELG</sequence>
<dbReference type="Proteomes" id="UP000245207">
    <property type="component" value="Unassembled WGS sequence"/>
</dbReference>
<organism evidence="1 2">
    <name type="scientific">Artemisia annua</name>
    <name type="common">Sweet wormwood</name>
    <dbReference type="NCBI Taxonomy" id="35608"/>
    <lineage>
        <taxon>Eukaryota</taxon>
        <taxon>Viridiplantae</taxon>
        <taxon>Streptophyta</taxon>
        <taxon>Embryophyta</taxon>
        <taxon>Tracheophyta</taxon>
        <taxon>Spermatophyta</taxon>
        <taxon>Magnoliopsida</taxon>
        <taxon>eudicotyledons</taxon>
        <taxon>Gunneridae</taxon>
        <taxon>Pentapetalae</taxon>
        <taxon>asterids</taxon>
        <taxon>campanulids</taxon>
        <taxon>Asterales</taxon>
        <taxon>Asteraceae</taxon>
        <taxon>Asteroideae</taxon>
        <taxon>Anthemideae</taxon>
        <taxon>Artemisiinae</taxon>
        <taxon>Artemisia</taxon>
    </lineage>
</organism>
<reference evidence="1 2" key="1">
    <citation type="journal article" date="2018" name="Mol. Plant">
        <title>The genome of Artemisia annua provides insight into the evolution of Asteraceae family and artemisinin biosynthesis.</title>
        <authorList>
            <person name="Shen Q."/>
            <person name="Zhang L."/>
            <person name="Liao Z."/>
            <person name="Wang S."/>
            <person name="Yan T."/>
            <person name="Shi P."/>
            <person name="Liu M."/>
            <person name="Fu X."/>
            <person name="Pan Q."/>
            <person name="Wang Y."/>
            <person name="Lv Z."/>
            <person name="Lu X."/>
            <person name="Zhang F."/>
            <person name="Jiang W."/>
            <person name="Ma Y."/>
            <person name="Chen M."/>
            <person name="Hao X."/>
            <person name="Li L."/>
            <person name="Tang Y."/>
            <person name="Lv G."/>
            <person name="Zhou Y."/>
            <person name="Sun X."/>
            <person name="Brodelius P.E."/>
            <person name="Rose J.K.C."/>
            <person name="Tang K."/>
        </authorList>
    </citation>
    <scope>NUCLEOTIDE SEQUENCE [LARGE SCALE GENOMIC DNA]</scope>
    <source>
        <strain evidence="2">cv. Huhao1</strain>
        <tissue evidence="1">Leaf</tissue>
    </source>
</reference>
<keyword evidence="2" id="KW-1185">Reference proteome</keyword>
<protein>
    <submittedName>
        <fullName evidence="1">Uncharacterized protein</fullName>
    </submittedName>
</protein>
<comment type="caution">
    <text evidence="1">The sequence shown here is derived from an EMBL/GenBank/DDBJ whole genome shotgun (WGS) entry which is preliminary data.</text>
</comment>
<name>A0A2U1LZ64_ARTAN</name>
<dbReference type="EMBL" id="PKPP01007123">
    <property type="protein sequence ID" value="PWA54298.1"/>
    <property type="molecule type" value="Genomic_DNA"/>
</dbReference>
<gene>
    <name evidence="1" type="ORF">CTI12_AA437440</name>
</gene>
<dbReference type="AlphaFoldDB" id="A0A2U1LZ64"/>
<proteinExistence type="predicted"/>
<evidence type="ECO:0000313" key="2">
    <source>
        <dbReference type="Proteomes" id="UP000245207"/>
    </source>
</evidence>